<dbReference type="AntiFam" id="ANF00204">
    <property type="entry name" value="Shadow ORF (opposite rpsA)"/>
</dbReference>
<protein>
    <submittedName>
        <fullName evidence="1">Uncharacterized protein</fullName>
    </submittedName>
</protein>
<dbReference type="EMBL" id="MLJW01007997">
    <property type="protein sequence ID" value="OIQ64587.1"/>
    <property type="molecule type" value="Genomic_DNA"/>
</dbReference>
<comment type="caution">
    <text evidence="1">The sequence shown here is derived from an EMBL/GenBank/DDBJ whole genome shotgun (WGS) entry which is preliminary data.</text>
</comment>
<proteinExistence type="predicted"/>
<sequence>MHLLVVVECFLELAPALLATRLVARQHGLAERILNAVEKHLDLVADLEIAFAAGPGEFAQRHAAFGLQADIDDGHVLLNRNNLALDDGAFLQVAAGEGLVEHGGKIVTGRIIGSSSRSHLFSRCGIRRQFGLRGASDVKG</sequence>
<reference evidence="1" key="1">
    <citation type="submission" date="2016-10" db="EMBL/GenBank/DDBJ databases">
        <title>Sequence of Gallionella enrichment culture.</title>
        <authorList>
            <person name="Poehlein A."/>
            <person name="Muehling M."/>
            <person name="Daniel R."/>
        </authorList>
    </citation>
    <scope>NUCLEOTIDE SEQUENCE</scope>
</reference>
<evidence type="ECO:0000313" key="1">
    <source>
        <dbReference type="EMBL" id="OIQ64587.1"/>
    </source>
</evidence>
<gene>
    <name evidence="1" type="ORF">GALL_538620</name>
</gene>
<dbReference type="AlphaFoldDB" id="A0A1J5PH43"/>
<organism evidence="1">
    <name type="scientific">mine drainage metagenome</name>
    <dbReference type="NCBI Taxonomy" id="410659"/>
    <lineage>
        <taxon>unclassified sequences</taxon>
        <taxon>metagenomes</taxon>
        <taxon>ecological metagenomes</taxon>
    </lineage>
</organism>
<accession>A0A1J5PH43</accession>
<name>A0A1J5PH43_9ZZZZ</name>